<dbReference type="OrthoDB" id="1700726at2759"/>
<sequence length="299" mass="31296">MGVPALQHPATDEDRDSPGDRSTGPQHQGARLAGWTAFSATACACCWDDLAAQYGEALAVMDPHRSPVVQYSFAQLADAIAQFASGLQSLGLSKGDKVSLFSENSSRWLIADQAIMNSSACVRRVTRGVWSAVTGAAAAVLCCRSRVVLRVVLAGPQVRGTSSSLEELQYIMQHSESGGLVVQDAATLDKLLPALGSSKQACPMRFVVVLWGSPSAAAAAALGSHLLTFDAVMARGAGQAFSPPEACAADLATLVYTSGTTGHPKGVMLTHANLLKPVRSTLPLCRWEALPARLPDSHS</sequence>
<evidence type="ECO:0000259" key="2">
    <source>
        <dbReference type="Pfam" id="PF00501"/>
    </source>
</evidence>
<dbReference type="InParanoid" id="E1ZMU2"/>
<dbReference type="PANTHER" id="PTHR43813:SF1">
    <property type="entry name" value="ACYL-ACTIVATING ENZYME 16, CHLOROPLASTIC-RELATED"/>
    <property type="match status" value="1"/>
</dbReference>
<dbReference type="GO" id="GO:0009507">
    <property type="term" value="C:chloroplast"/>
    <property type="evidence" value="ECO:0007669"/>
    <property type="project" value="TreeGrafter"/>
</dbReference>
<dbReference type="InterPro" id="IPR020845">
    <property type="entry name" value="AMP-binding_CS"/>
</dbReference>
<evidence type="ECO:0000313" key="4">
    <source>
        <dbReference type="Proteomes" id="UP000008141"/>
    </source>
</evidence>
<dbReference type="Proteomes" id="UP000008141">
    <property type="component" value="Unassembled WGS sequence"/>
</dbReference>
<feature type="domain" description="AMP-dependent synthetase/ligase" evidence="2">
    <location>
        <begin position="51"/>
        <end position="281"/>
    </location>
</feature>
<gene>
    <name evidence="3" type="ORF">CHLNCDRAFT_138341</name>
</gene>
<evidence type="ECO:0000313" key="3">
    <source>
        <dbReference type="EMBL" id="EFN52860.1"/>
    </source>
</evidence>
<dbReference type="eggNOG" id="KOG1256">
    <property type="taxonomic scope" value="Eukaryota"/>
</dbReference>
<dbReference type="GeneID" id="17352184"/>
<dbReference type="Pfam" id="PF00501">
    <property type="entry name" value="AMP-binding"/>
    <property type="match status" value="1"/>
</dbReference>
<dbReference type="InterPro" id="IPR052987">
    <property type="entry name" value="Chloroplast_AMP-bd_Enzymes"/>
</dbReference>
<dbReference type="RefSeq" id="XP_005844962.1">
    <property type="nucleotide sequence ID" value="XM_005844900.1"/>
</dbReference>
<dbReference type="GO" id="GO:0030497">
    <property type="term" value="P:fatty acid elongation"/>
    <property type="evidence" value="ECO:0007669"/>
    <property type="project" value="TreeGrafter"/>
</dbReference>
<feature type="region of interest" description="Disordered" evidence="1">
    <location>
        <begin position="1"/>
        <end position="28"/>
    </location>
</feature>
<feature type="compositionally biased region" description="Basic and acidic residues" evidence="1">
    <location>
        <begin position="10"/>
        <end position="19"/>
    </location>
</feature>
<dbReference type="KEGG" id="cvr:CHLNCDRAFT_138341"/>
<dbReference type="EMBL" id="GL433854">
    <property type="protein sequence ID" value="EFN52860.1"/>
    <property type="molecule type" value="Genomic_DNA"/>
</dbReference>
<dbReference type="InterPro" id="IPR000873">
    <property type="entry name" value="AMP-dep_synth/lig_dom"/>
</dbReference>
<keyword evidence="4" id="KW-1185">Reference proteome</keyword>
<reference evidence="3 4" key="1">
    <citation type="journal article" date="2010" name="Plant Cell">
        <title>The Chlorella variabilis NC64A genome reveals adaptation to photosymbiosis, coevolution with viruses, and cryptic sex.</title>
        <authorList>
            <person name="Blanc G."/>
            <person name="Duncan G."/>
            <person name="Agarkova I."/>
            <person name="Borodovsky M."/>
            <person name="Gurnon J."/>
            <person name="Kuo A."/>
            <person name="Lindquist E."/>
            <person name="Lucas S."/>
            <person name="Pangilinan J."/>
            <person name="Polle J."/>
            <person name="Salamov A."/>
            <person name="Terry A."/>
            <person name="Yamada T."/>
            <person name="Dunigan D.D."/>
            <person name="Grigoriev I.V."/>
            <person name="Claverie J.M."/>
            <person name="Van Etten J.L."/>
        </authorList>
    </citation>
    <scope>NUCLEOTIDE SEQUENCE [LARGE SCALE GENOMIC DNA]</scope>
    <source>
        <strain evidence="3 4">NC64A</strain>
    </source>
</reference>
<dbReference type="AlphaFoldDB" id="E1ZMU2"/>
<dbReference type="PROSITE" id="PS00455">
    <property type="entry name" value="AMP_BINDING"/>
    <property type="match status" value="1"/>
</dbReference>
<accession>E1ZMU2</accession>
<dbReference type="Gene3D" id="3.40.50.12780">
    <property type="entry name" value="N-terminal domain of ligase-like"/>
    <property type="match status" value="1"/>
</dbReference>
<organism evidence="4">
    <name type="scientific">Chlorella variabilis</name>
    <name type="common">Green alga</name>
    <dbReference type="NCBI Taxonomy" id="554065"/>
    <lineage>
        <taxon>Eukaryota</taxon>
        <taxon>Viridiplantae</taxon>
        <taxon>Chlorophyta</taxon>
        <taxon>core chlorophytes</taxon>
        <taxon>Trebouxiophyceae</taxon>
        <taxon>Chlorellales</taxon>
        <taxon>Chlorellaceae</taxon>
        <taxon>Chlorella clade</taxon>
        <taxon>Chlorella</taxon>
    </lineage>
</organism>
<dbReference type="STRING" id="554065.E1ZMU2"/>
<dbReference type="PANTHER" id="PTHR43813">
    <property type="entry name" value="ACYL-ACTIVATING ENZYME 16, CHLOROPLASTIC-RELATED"/>
    <property type="match status" value="1"/>
</dbReference>
<evidence type="ECO:0000256" key="1">
    <source>
        <dbReference type="SAM" id="MobiDB-lite"/>
    </source>
</evidence>
<dbReference type="InterPro" id="IPR042099">
    <property type="entry name" value="ANL_N_sf"/>
</dbReference>
<protein>
    <recommendedName>
        <fullName evidence="2">AMP-dependent synthetase/ligase domain-containing protein</fullName>
    </recommendedName>
</protein>
<proteinExistence type="predicted"/>
<dbReference type="GO" id="GO:0008922">
    <property type="term" value="F:long-chain fatty acid [acyl-carrier-protein] ligase activity"/>
    <property type="evidence" value="ECO:0007669"/>
    <property type="project" value="TreeGrafter"/>
</dbReference>
<name>E1ZMU2_CHLVA</name>
<dbReference type="SUPFAM" id="SSF56801">
    <property type="entry name" value="Acetyl-CoA synthetase-like"/>
    <property type="match status" value="1"/>
</dbReference>